<protein>
    <submittedName>
        <fullName evidence="4">Uncharacterized protein</fullName>
    </submittedName>
</protein>
<gene>
    <name evidence="4" type="ORF">AQUCO_00200446v1</name>
</gene>
<reference evidence="4 5" key="1">
    <citation type="submission" date="2017-09" db="EMBL/GenBank/DDBJ databases">
        <title>WGS assembly of Aquilegia coerulea Goldsmith.</title>
        <authorList>
            <person name="Hodges S."/>
            <person name="Kramer E."/>
            <person name="Nordborg M."/>
            <person name="Tomkins J."/>
            <person name="Borevitz J."/>
            <person name="Derieg N."/>
            <person name="Yan J."/>
            <person name="Mihaltcheva S."/>
            <person name="Hayes R.D."/>
            <person name="Rokhsar D."/>
        </authorList>
    </citation>
    <scope>NUCLEOTIDE SEQUENCE [LARGE SCALE GENOMIC DNA]</scope>
    <source>
        <strain evidence="5">cv. Goldsmith</strain>
    </source>
</reference>
<evidence type="ECO:0000259" key="2">
    <source>
        <dbReference type="Pfam" id="PF04601"/>
    </source>
</evidence>
<dbReference type="InterPro" id="IPR007679">
    <property type="entry name" value="DUF569"/>
</dbReference>
<accession>A0A2G5F351</accession>
<dbReference type="InterPro" id="IPR008999">
    <property type="entry name" value="Actin-crosslinking"/>
</dbReference>
<evidence type="ECO:0000259" key="3">
    <source>
        <dbReference type="Pfam" id="PF22932"/>
    </source>
</evidence>
<dbReference type="CDD" id="cd23340">
    <property type="entry name" value="beta-trefoil_FSCN_ACP-like"/>
    <property type="match status" value="1"/>
</dbReference>
<dbReference type="Pfam" id="PF22932">
    <property type="entry name" value="Ubiq_DUF_assoc"/>
    <property type="match status" value="1"/>
</dbReference>
<dbReference type="FunFam" id="2.80.10.50:FF:000067">
    <property type="entry name" value="BnaC05g19630D protein"/>
    <property type="match status" value="1"/>
</dbReference>
<dbReference type="EMBL" id="KZ305019">
    <property type="protein sequence ID" value="PIA62433.1"/>
    <property type="molecule type" value="Genomic_DNA"/>
</dbReference>
<dbReference type="PANTHER" id="PTHR31205">
    <property type="entry name" value="ACTIN CROSS-LINKING PROTEIN (DUF569)"/>
    <property type="match status" value="1"/>
</dbReference>
<proteinExistence type="predicted"/>
<dbReference type="AlphaFoldDB" id="A0A2G5F351"/>
<dbReference type="OrthoDB" id="2432302at2759"/>
<dbReference type="PANTHER" id="PTHR31205:SF77">
    <property type="entry name" value="CROSS-LINKING PROTEIN, PUTATIVE (DUF569)-RELATED"/>
    <property type="match status" value="1"/>
</dbReference>
<feature type="region of interest" description="Disordered" evidence="1">
    <location>
        <begin position="155"/>
        <end position="190"/>
    </location>
</feature>
<dbReference type="InterPro" id="IPR054726">
    <property type="entry name" value="Ubiq_DUF569-assoc"/>
</dbReference>
<dbReference type="SUPFAM" id="SSF50405">
    <property type="entry name" value="Actin-crosslinking proteins"/>
    <property type="match status" value="1"/>
</dbReference>
<feature type="domain" description="DUF569" evidence="2">
    <location>
        <begin position="1"/>
        <end position="144"/>
    </location>
</feature>
<dbReference type="Proteomes" id="UP000230069">
    <property type="component" value="Unassembled WGS sequence"/>
</dbReference>
<evidence type="ECO:0000313" key="5">
    <source>
        <dbReference type="Proteomes" id="UP000230069"/>
    </source>
</evidence>
<evidence type="ECO:0000313" key="4">
    <source>
        <dbReference type="EMBL" id="PIA62433.1"/>
    </source>
</evidence>
<name>A0A2G5F351_AQUCA</name>
<sequence>MELFRNAKVVRLRSHHDKFLIADDDEESVCQDRNGSCKNARWNVEFLDSYEGDSLIRLSSCYGKYLTASNVPLLLGVTGKRVLQTKPRRLDSSLEWEPIREGMQVKLKTRYGNFLRANAGVPPWRNQITHDVPMRNSHQDWILWDVEIIQIQQPTTTPKPSLPQPTLPSIQSPSPSPSPSLSKIESSDSFVCTPPKDEGRTIYFRIAEDNGNVDGGSEEVSFHFKGNSVEELAQKLEEETGIEEVIVCTRSPLNGNLYPLRLHLPPYNTTMHVVVVKSASRAARDFEKSGLL</sequence>
<feature type="domain" description="DUF569" evidence="3">
    <location>
        <begin position="199"/>
        <end position="276"/>
    </location>
</feature>
<keyword evidence="5" id="KW-1185">Reference proteome</keyword>
<dbReference type="STRING" id="218851.A0A2G5F351"/>
<dbReference type="Pfam" id="PF04601">
    <property type="entry name" value="DUF569"/>
    <property type="match status" value="1"/>
</dbReference>
<evidence type="ECO:0000256" key="1">
    <source>
        <dbReference type="SAM" id="MobiDB-lite"/>
    </source>
</evidence>
<dbReference type="Gene3D" id="2.80.10.50">
    <property type="match status" value="1"/>
</dbReference>
<organism evidence="4 5">
    <name type="scientific">Aquilegia coerulea</name>
    <name type="common">Rocky mountain columbine</name>
    <dbReference type="NCBI Taxonomy" id="218851"/>
    <lineage>
        <taxon>Eukaryota</taxon>
        <taxon>Viridiplantae</taxon>
        <taxon>Streptophyta</taxon>
        <taxon>Embryophyta</taxon>
        <taxon>Tracheophyta</taxon>
        <taxon>Spermatophyta</taxon>
        <taxon>Magnoliopsida</taxon>
        <taxon>Ranunculales</taxon>
        <taxon>Ranunculaceae</taxon>
        <taxon>Thalictroideae</taxon>
        <taxon>Aquilegia</taxon>
    </lineage>
</organism>
<feature type="compositionally biased region" description="Low complexity" evidence="1">
    <location>
        <begin position="167"/>
        <end position="189"/>
    </location>
</feature>
<dbReference type="InParanoid" id="A0A2G5F351"/>